<dbReference type="Pfam" id="PF08284">
    <property type="entry name" value="RVP_2"/>
    <property type="match status" value="1"/>
</dbReference>
<dbReference type="Gene3D" id="2.40.70.10">
    <property type="entry name" value="Acid Proteases"/>
    <property type="match status" value="1"/>
</dbReference>
<dbReference type="GeneID" id="111023814"/>
<dbReference type="InterPro" id="IPR021109">
    <property type="entry name" value="Peptidase_aspartic_dom_sf"/>
</dbReference>
<dbReference type="OrthoDB" id="1705436at2759"/>
<dbReference type="Pfam" id="PF00078">
    <property type="entry name" value="RVT_1"/>
    <property type="match status" value="1"/>
</dbReference>
<dbReference type="Gene3D" id="3.10.10.10">
    <property type="entry name" value="HIV Type 1 Reverse Transcriptase, subunit A, domain 1"/>
    <property type="match status" value="1"/>
</dbReference>
<feature type="domain" description="Reverse transcriptase" evidence="1">
    <location>
        <begin position="395"/>
        <end position="574"/>
    </location>
</feature>
<dbReference type="SUPFAM" id="SSF56672">
    <property type="entry name" value="DNA/RNA polymerases"/>
    <property type="match status" value="1"/>
</dbReference>
<evidence type="ECO:0000259" key="1">
    <source>
        <dbReference type="PROSITE" id="PS50878"/>
    </source>
</evidence>
<dbReference type="CDD" id="cd01647">
    <property type="entry name" value="RT_LTR"/>
    <property type="match status" value="1"/>
</dbReference>
<dbReference type="InterPro" id="IPR005162">
    <property type="entry name" value="Retrotrans_gag_dom"/>
</dbReference>
<dbReference type="KEGG" id="mcha:111023814"/>
<dbReference type="RefSeq" id="XP_022156985.1">
    <property type="nucleotide sequence ID" value="XM_022301293.1"/>
</dbReference>
<dbReference type="InterPro" id="IPR043128">
    <property type="entry name" value="Rev_trsase/Diguanyl_cyclase"/>
</dbReference>
<dbReference type="PROSITE" id="PS50878">
    <property type="entry name" value="RT_POL"/>
    <property type="match status" value="1"/>
</dbReference>
<organism evidence="2 3">
    <name type="scientific">Momordica charantia</name>
    <name type="common">Bitter gourd</name>
    <name type="synonym">Balsam pear</name>
    <dbReference type="NCBI Taxonomy" id="3673"/>
    <lineage>
        <taxon>Eukaryota</taxon>
        <taxon>Viridiplantae</taxon>
        <taxon>Streptophyta</taxon>
        <taxon>Embryophyta</taxon>
        <taxon>Tracheophyta</taxon>
        <taxon>Spermatophyta</taxon>
        <taxon>Magnoliopsida</taxon>
        <taxon>eudicotyledons</taxon>
        <taxon>Gunneridae</taxon>
        <taxon>Pentapetalae</taxon>
        <taxon>rosids</taxon>
        <taxon>fabids</taxon>
        <taxon>Cucurbitales</taxon>
        <taxon>Cucurbitaceae</taxon>
        <taxon>Momordiceae</taxon>
        <taxon>Momordica</taxon>
    </lineage>
</organism>
<dbReference type="CDD" id="cd00303">
    <property type="entry name" value="retropepsin_like"/>
    <property type="match status" value="1"/>
</dbReference>
<dbReference type="Pfam" id="PF03732">
    <property type="entry name" value="Retrotrans_gag"/>
    <property type="match status" value="1"/>
</dbReference>
<dbReference type="InterPro" id="IPR000477">
    <property type="entry name" value="RT_dom"/>
</dbReference>
<dbReference type="Gene3D" id="3.30.70.270">
    <property type="match status" value="1"/>
</dbReference>
<dbReference type="AlphaFoldDB" id="A0A6J1DRW8"/>
<gene>
    <name evidence="3" type="primary">LOC111023814</name>
</gene>
<dbReference type="Proteomes" id="UP000504603">
    <property type="component" value="Unplaced"/>
</dbReference>
<dbReference type="InterPro" id="IPR053134">
    <property type="entry name" value="RNA-dir_DNA_polymerase"/>
</dbReference>
<accession>A0A6J1DRW8</accession>
<protein>
    <submittedName>
        <fullName evidence="3">Uncharacterized protein LOC111023814</fullName>
    </submittedName>
</protein>
<proteinExistence type="predicted"/>
<keyword evidence="2" id="KW-1185">Reference proteome</keyword>
<dbReference type="SUPFAM" id="SSF50630">
    <property type="entry name" value="Acid proteases"/>
    <property type="match status" value="1"/>
</dbReference>
<evidence type="ECO:0000313" key="2">
    <source>
        <dbReference type="Proteomes" id="UP000504603"/>
    </source>
</evidence>
<dbReference type="PANTHER" id="PTHR24559:SF444">
    <property type="entry name" value="REVERSE TRANSCRIPTASE DOMAIN-CONTAINING PROTEIN"/>
    <property type="match status" value="1"/>
</dbReference>
<dbReference type="PANTHER" id="PTHR24559">
    <property type="entry name" value="TRANSPOSON TY3-I GAG-POL POLYPROTEIN"/>
    <property type="match status" value="1"/>
</dbReference>
<name>A0A6J1DRW8_MOMCH</name>
<reference evidence="3" key="1">
    <citation type="submission" date="2025-08" db="UniProtKB">
        <authorList>
            <consortium name="RefSeq"/>
        </authorList>
    </citation>
    <scope>IDENTIFICATION</scope>
    <source>
        <strain evidence="3">OHB3-1</strain>
    </source>
</reference>
<dbReference type="InterPro" id="IPR043502">
    <property type="entry name" value="DNA/RNA_pol_sf"/>
</dbReference>
<evidence type="ECO:0000313" key="3">
    <source>
        <dbReference type="RefSeq" id="XP_022156985.1"/>
    </source>
</evidence>
<sequence>MATNFNAPKLLIYDSLKLVYLGCNDQFKVKGVVFMLRGGALNWWDSVVAVEDHANMLITWARFKDLLYDYYFPKTMKDVKEVEFLLLTQGSMTVVEYEKKFTELSRFAPNIIHTEALKIKRFVKGLCKGIKGPVDLQRPATYAEAVKGDLIMDKDVFTKAQLSQEVMSLLLPYLSSIVLVHNVPAYALFDSGSSHTFISTAFVHQANLVLEPLGFLLSVSTPSGSDMSTSQMVREGKLSLHDHTLGARLIQLDMQDFDIILGMDWLATNQASINWLRREVSFQLPSGQRFTFKGVTGEVPKVVSALKARQLLQHGAWGYLVSVVDTSKGTPSVDSVLVANEFPDVFPEDLPGLPPVRELDFYIDLAPGTTPISRAPYRMAPAELKELKVQLEELLDKGFICPSVSPWGALVLFVKKKDGSMRICVDYQELNKVTIKNRYPLPRIDDLFDQLKGARVFSKIDLRPGYHQLRIKEADISKIAFRTRYGHYEFTVMSFGLTNAPAAFMDLMNRVFNDFLDLFVIVFIDDILIYSKTAEQHEGHLRQVLTALRGNKLFAKFSKCEFWLDKMAFLGHIVTREGIVVDPAKVEAVTQRCVTFGSNHGVKLHCPKTFGLALIKTRGT</sequence>